<feature type="compositionally biased region" description="Low complexity" evidence="2">
    <location>
        <begin position="48"/>
        <end position="58"/>
    </location>
</feature>
<dbReference type="HOGENOM" id="CLU_000288_126_2_1"/>
<protein>
    <submittedName>
        <fullName evidence="3">SKT5</fullName>
    </submittedName>
</protein>
<feature type="region of interest" description="Disordered" evidence="2">
    <location>
        <begin position="128"/>
        <end position="155"/>
    </location>
</feature>
<keyword evidence="4" id="KW-1185">Reference proteome</keyword>
<dbReference type="InParanoid" id="E4V6D4"/>
<feature type="region of interest" description="Disordered" evidence="2">
    <location>
        <begin position="18"/>
        <end position="107"/>
    </location>
</feature>
<dbReference type="InterPro" id="IPR051726">
    <property type="entry name" value="Chitin_Synth_Reg"/>
</dbReference>
<dbReference type="eggNOG" id="KOG1550">
    <property type="taxonomic scope" value="Eukaryota"/>
</dbReference>
<dbReference type="OMA" id="GYRTHYT"/>
<dbReference type="AlphaFoldDB" id="E4V6D4"/>
<dbReference type="Gene3D" id="1.25.40.10">
    <property type="entry name" value="Tetratricopeptide repeat domain"/>
    <property type="match status" value="2"/>
</dbReference>
<dbReference type="Proteomes" id="UP000002669">
    <property type="component" value="Unassembled WGS sequence"/>
</dbReference>
<proteinExistence type="predicted"/>
<evidence type="ECO:0000313" key="4">
    <source>
        <dbReference type="Proteomes" id="UP000002669"/>
    </source>
</evidence>
<accession>E4V6D4</accession>
<dbReference type="SUPFAM" id="SSF81901">
    <property type="entry name" value="HCP-like"/>
    <property type="match status" value="1"/>
</dbReference>
<organism evidence="4">
    <name type="scientific">Arthroderma gypseum (strain ATCC MYA-4604 / CBS 118893)</name>
    <name type="common">Microsporum gypseum</name>
    <dbReference type="NCBI Taxonomy" id="535722"/>
    <lineage>
        <taxon>Eukaryota</taxon>
        <taxon>Fungi</taxon>
        <taxon>Dikarya</taxon>
        <taxon>Ascomycota</taxon>
        <taxon>Pezizomycotina</taxon>
        <taxon>Eurotiomycetes</taxon>
        <taxon>Eurotiomycetidae</taxon>
        <taxon>Onygenales</taxon>
        <taxon>Arthrodermataceae</taxon>
        <taxon>Nannizzia</taxon>
    </lineage>
</organism>
<dbReference type="Pfam" id="PF08238">
    <property type="entry name" value="Sel1"/>
    <property type="match status" value="7"/>
</dbReference>
<sequence length="481" mass="52283">MGSQGPVSPPLPVYLRSVPARKEHPVLPPVDNRAVMHGGPVSPVRIDAAAPQPQPSSAEMGHHLHDGSSILQPGSGQDSPDAQSDARHSEESPRQHHRALPAAPKTNDSGAQYEFAVFMIHAAQDIDLDDNNNDNTNNNSSNNSSNEKVGKSETSKAELLREAKGILQRLADRSYPYAQYYLGDGLASGLFNKGKPDHDKAFQLFVAASKHGHAEAGYRAALCYEFGWGTKQDGAKAVQFYRQAASKNHPGAMARLGRACLAGDMGLVKRYREGITWLKRAAESADVQYNAAPYELGLLHEVGYGDDVFQDESYAAQLFTKSAELGHAEASYRMGDAYEHGKLNCPRDPALSVHFYTGAAQLGHPMAMMALCAWFMVGAEPILEKDENESYEWARRAAECGLAKAEYAVGYFTEMGIGCRRDPLEANVWYVRAADHGDERAKHRIAAIRAAASGADPSSAASRRLTKNGTLSPFLPIQCIY</sequence>
<dbReference type="VEuPathDB" id="FungiDB:MGYG_08328"/>
<dbReference type="InterPro" id="IPR006597">
    <property type="entry name" value="Sel1-like"/>
</dbReference>
<evidence type="ECO:0000313" key="3">
    <source>
        <dbReference type="EMBL" id="EFR05317.1"/>
    </source>
</evidence>
<dbReference type="EMBL" id="DS989830">
    <property type="protein sequence ID" value="EFR05317.1"/>
    <property type="molecule type" value="Genomic_DNA"/>
</dbReference>
<keyword evidence="1" id="KW-0677">Repeat</keyword>
<reference evidence="4" key="1">
    <citation type="journal article" date="2012" name="MBio">
        <title>Comparative genome analysis of Trichophyton rubrum and related dermatophytes reveals candidate genes involved in infection.</title>
        <authorList>
            <person name="Martinez D.A."/>
            <person name="Oliver B.G."/>
            <person name="Graeser Y."/>
            <person name="Goldberg J.M."/>
            <person name="Li W."/>
            <person name="Martinez-Rossi N.M."/>
            <person name="Monod M."/>
            <person name="Shelest E."/>
            <person name="Barton R.C."/>
            <person name="Birch E."/>
            <person name="Brakhage A.A."/>
            <person name="Chen Z."/>
            <person name="Gurr S.J."/>
            <person name="Heiman D."/>
            <person name="Heitman J."/>
            <person name="Kosti I."/>
            <person name="Rossi A."/>
            <person name="Saif S."/>
            <person name="Samalova M."/>
            <person name="Saunders C.W."/>
            <person name="Shea T."/>
            <person name="Summerbell R.C."/>
            <person name="Xu J."/>
            <person name="Young S."/>
            <person name="Zeng Q."/>
            <person name="Birren B.W."/>
            <person name="Cuomo C.A."/>
            <person name="White T.C."/>
        </authorList>
    </citation>
    <scope>NUCLEOTIDE SEQUENCE [LARGE SCALE GENOMIC DNA]</scope>
    <source>
        <strain evidence="4">ATCC MYA-4604 / CBS 118893</strain>
    </source>
</reference>
<dbReference type="RefSeq" id="XP_003169424.1">
    <property type="nucleotide sequence ID" value="XM_003169376.1"/>
</dbReference>
<feature type="compositionally biased region" description="Polar residues" evidence="2">
    <location>
        <begin position="69"/>
        <end position="82"/>
    </location>
</feature>
<dbReference type="FunCoup" id="E4V6D4">
    <property type="interactions" value="69"/>
</dbReference>
<evidence type="ECO:0000256" key="2">
    <source>
        <dbReference type="SAM" id="MobiDB-lite"/>
    </source>
</evidence>
<dbReference type="OrthoDB" id="272077at2759"/>
<evidence type="ECO:0000256" key="1">
    <source>
        <dbReference type="ARBA" id="ARBA00022737"/>
    </source>
</evidence>
<name>E4V6D4_ARTGP</name>
<feature type="compositionally biased region" description="Basic and acidic residues" evidence="2">
    <location>
        <begin position="84"/>
        <end position="94"/>
    </location>
</feature>
<dbReference type="InterPro" id="IPR011990">
    <property type="entry name" value="TPR-like_helical_dom_sf"/>
</dbReference>
<dbReference type="PANTHER" id="PTHR46430:SF1">
    <property type="entry name" value="CHITIN SYNTHASE REGULATOR SKT5-RELATED"/>
    <property type="match status" value="1"/>
</dbReference>
<feature type="compositionally biased region" description="Low complexity" evidence="2">
    <location>
        <begin position="133"/>
        <end position="146"/>
    </location>
</feature>
<dbReference type="STRING" id="535722.E4V6D4"/>
<gene>
    <name evidence="3" type="ORF">MGYG_08328</name>
</gene>
<dbReference type="GeneID" id="10024654"/>
<dbReference type="PANTHER" id="PTHR46430">
    <property type="entry name" value="PROTEIN SKT5-RELATED"/>
    <property type="match status" value="1"/>
</dbReference>
<dbReference type="SMART" id="SM00671">
    <property type="entry name" value="SEL1"/>
    <property type="match status" value="7"/>
</dbReference>